<sequence>MTVRFDVDAKSAIELQLQSELFSVLTSPGLDSAFNAFFFQLASCIPKPPQIALQPLALNLQITCLFRNLELFGIQS</sequence>
<dbReference type="Proteomes" id="UP000265663">
    <property type="component" value="Unassembled WGS sequence"/>
</dbReference>
<proteinExistence type="predicted"/>
<evidence type="ECO:0000313" key="1">
    <source>
        <dbReference type="EMBL" id="RMZ70123.1"/>
    </source>
</evidence>
<reference evidence="1 2" key="1">
    <citation type="journal article" date="2014" name="PLoS ONE">
        <title>De novo Genome Assembly of the Fungal Plant Pathogen Pyrenophora semeniperda.</title>
        <authorList>
            <person name="Soliai M.M."/>
            <person name="Meyer S.E."/>
            <person name="Udall J.A."/>
            <person name="Elzinga D.E."/>
            <person name="Hermansen R.A."/>
            <person name="Bodily P.M."/>
            <person name="Hart A.A."/>
            <person name="Coleman C.E."/>
        </authorList>
    </citation>
    <scope>NUCLEOTIDE SEQUENCE [LARGE SCALE GENOMIC DNA]</scope>
    <source>
        <strain evidence="1 2">CCB06</strain>
        <tissue evidence="1">Mycelium</tissue>
    </source>
</reference>
<dbReference type="OrthoDB" id="3344830at2759"/>
<dbReference type="AlphaFoldDB" id="A0A3M7M6K6"/>
<protein>
    <submittedName>
        <fullName evidence="1">Uncharacterized protein</fullName>
    </submittedName>
</protein>
<accession>A0A3M7M6K6</accession>
<gene>
    <name evidence="1" type="ORF">GMOD_00000178</name>
</gene>
<organism evidence="1 2">
    <name type="scientific">Pyrenophora seminiperda CCB06</name>
    <dbReference type="NCBI Taxonomy" id="1302712"/>
    <lineage>
        <taxon>Eukaryota</taxon>
        <taxon>Fungi</taxon>
        <taxon>Dikarya</taxon>
        <taxon>Ascomycota</taxon>
        <taxon>Pezizomycotina</taxon>
        <taxon>Dothideomycetes</taxon>
        <taxon>Pleosporomycetidae</taxon>
        <taxon>Pleosporales</taxon>
        <taxon>Pleosporineae</taxon>
        <taxon>Pleosporaceae</taxon>
        <taxon>Pyrenophora</taxon>
    </lineage>
</organism>
<evidence type="ECO:0000313" key="2">
    <source>
        <dbReference type="Proteomes" id="UP000265663"/>
    </source>
</evidence>
<dbReference type="EMBL" id="KE747824">
    <property type="protein sequence ID" value="RMZ70123.1"/>
    <property type="molecule type" value="Genomic_DNA"/>
</dbReference>
<keyword evidence="2" id="KW-1185">Reference proteome</keyword>
<name>A0A3M7M6K6_9PLEO</name>